<evidence type="ECO:0000313" key="3">
    <source>
        <dbReference type="EMBL" id="PIR70169.1"/>
    </source>
</evidence>
<gene>
    <name evidence="3" type="ORF">COU46_02780</name>
</gene>
<feature type="region of interest" description="Disordered" evidence="1">
    <location>
        <begin position="306"/>
        <end position="334"/>
    </location>
</feature>
<keyword evidence="2" id="KW-1133">Transmembrane helix</keyword>
<organism evidence="3 4">
    <name type="scientific">Candidatus Niyogibacteria bacterium CG10_big_fil_rev_8_21_14_0_10_42_19</name>
    <dbReference type="NCBI Taxonomy" id="1974725"/>
    <lineage>
        <taxon>Bacteria</taxon>
        <taxon>Candidatus Niyogiibacteriota</taxon>
    </lineage>
</organism>
<dbReference type="Proteomes" id="UP000229383">
    <property type="component" value="Unassembled WGS sequence"/>
</dbReference>
<keyword evidence="2" id="KW-0472">Membrane</keyword>
<accession>A0A2H0TF39</accession>
<dbReference type="AlphaFoldDB" id="A0A2H0TF39"/>
<dbReference type="CDD" id="cd00146">
    <property type="entry name" value="PKD"/>
    <property type="match status" value="1"/>
</dbReference>
<sequence>MKLKIHIKSVVFMTLLFAGVFWLIPNFSNAQSFVASPSTIEKGQKALLAWFAPGYATCDITLIPGDSSLKVTHYGWKGRANVLPERTTTYFITCIPSNKGNQEIFSDEARIEVTSAGSPSPSPSPTPTPAPTPSPSLDTTFDGFLTAGCAVGKTSVKVGESVSFASAGSRGVKPYKFSWSGDVTGNTSQITKTFTSIGFKEAKVTITDASGNSDFAICNITVSNSNNSSNGGGTGALNDADNEDLLDDESLFKDEDETAGNRSGLIAGGVSGRSPFLTTLLVLFLIGNLIALIYCIVRTQRDRDQMDREEAPAFGSAVVVGERDETKKEKEKEE</sequence>
<dbReference type="EMBL" id="PFCN01000033">
    <property type="protein sequence ID" value="PIR70169.1"/>
    <property type="molecule type" value="Genomic_DNA"/>
</dbReference>
<proteinExistence type="predicted"/>
<name>A0A2H0TF39_9BACT</name>
<dbReference type="InterPro" id="IPR035986">
    <property type="entry name" value="PKD_dom_sf"/>
</dbReference>
<protein>
    <recommendedName>
        <fullName evidence="5">PKD domain-containing protein</fullName>
    </recommendedName>
</protein>
<evidence type="ECO:0000256" key="1">
    <source>
        <dbReference type="SAM" id="MobiDB-lite"/>
    </source>
</evidence>
<dbReference type="SUPFAM" id="SSF49299">
    <property type="entry name" value="PKD domain"/>
    <property type="match status" value="1"/>
</dbReference>
<evidence type="ECO:0000313" key="4">
    <source>
        <dbReference type="Proteomes" id="UP000229383"/>
    </source>
</evidence>
<feature type="transmembrane region" description="Helical" evidence="2">
    <location>
        <begin position="276"/>
        <end position="297"/>
    </location>
</feature>
<feature type="region of interest" description="Disordered" evidence="1">
    <location>
        <begin position="113"/>
        <end position="137"/>
    </location>
</feature>
<reference evidence="4" key="1">
    <citation type="submission" date="2017-09" db="EMBL/GenBank/DDBJ databases">
        <title>Depth-based differentiation of microbial function through sediment-hosted aquifers and enrichment of novel symbionts in the deep terrestrial subsurface.</title>
        <authorList>
            <person name="Probst A.J."/>
            <person name="Ladd B."/>
            <person name="Jarett J.K."/>
            <person name="Geller-Mcgrath D.E."/>
            <person name="Sieber C.M.K."/>
            <person name="Emerson J.B."/>
            <person name="Anantharaman K."/>
            <person name="Thomas B.C."/>
            <person name="Malmstrom R."/>
            <person name="Stieglmeier M."/>
            <person name="Klingl A."/>
            <person name="Woyke T."/>
            <person name="Ryan C.M."/>
            <person name="Banfield J.F."/>
        </authorList>
    </citation>
    <scope>NUCLEOTIDE SEQUENCE [LARGE SCALE GENOMIC DNA]</scope>
</reference>
<feature type="compositionally biased region" description="Pro residues" evidence="1">
    <location>
        <begin position="120"/>
        <end position="134"/>
    </location>
</feature>
<keyword evidence="2" id="KW-0812">Transmembrane</keyword>
<comment type="caution">
    <text evidence="3">The sequence shown here is derived from an EMBL/GenBank/DDBJ whole genome shotgun (WGS) entry which is preliminary data.</text>
</comment>
<feature type="compositionally biased region" description="Basic and acidic residues" evidence="1">
    <location>
        <begin position="321"/>
        <end position="334"/>
    </location>
</feature>
<evidence type="ECO:0000256" key="2">
    <source>
        <dbReference type="SAM" id="Phobius"/>
    </source>
</evidence>
<evidence type="ECO:0008006" key="5">
    <source>
        <dbReference type="Google" id="ProtNLM"/>
    </source>
</evidence>